<dbReference type="Gene3D" id="1.20.120.330">
    <property type="entry name" value="Nucleotidyltransferases domain 2"/>
    <property type="match status" value="1"/>
</dbReference>
<evidence type="ECO:0000313" key="1">
    <source>
        <dbReference type="EMBL" id="MFC5190633.1"/>
    </source>
</evidence>
<reference evidence="2" key="1">
    <citation type="journal article" date="2019" name="Int. J. Syst. Evol. Microbiol.">
        <title>The Global Catalogue of Microorganisms (GCM) 10K type strain sequencing project: providing services to taxonomists for standard genome sequencing and annotation.</title>
        <authorList>
            <consortium name="The Broad Institute Genomics Platform"/>
            <consortium name="The Broad Institute Genome Sequencing Center for Infectious Disease"/>
            <person name="Wu L."/>
            <person name="Ma J."/>
        </authorList>
    </citation>
    <scope>NUCLEOTIDE SEQUENCE [LARGE SCALE GENOMIC DNA]</scope>
    <source>
        <strain evidence="2">CGMCC 1.7030</strain>
    </source>
</reference>
<dbReference type="InterPro" id="IPR010235">
    <property type="entry name" value="HepT"/>
</dbReference>
<dbReference type="Pfam" id="PF08780">
    <property type="entry name" value="NTase_sub_bind"/>
    <property type="match status" value="1"/>
</dbReference>
<dbReference type="RefSeq" id="WP_377911904.1">
    <property type="nucleotide sequence ID" value="NZ_JBHSKS010000002.1"/>
</dbReference>
<dbReference type="Proteomes" id="UP001596163">
    <property type="component" value="Unassembled WGS sequence"/>
</dbReference>
<keyword evidence="2" id="KW-1185">Reference proteome</keyword>
<proteinExistence type="predicted"/>
<sequence length="133" mass="15816">MENMDVRWKQRLQNFKRAFIQLEKAVKTPDLNELERQGLIKAFEFTYELAWTTLKDYLIEMGYTELMGSKDTFRQAFQLGLISDGEIWMEMVKSRNLTSHTYNQDTAESIEEDVITTYYPLIKQLLDNLETKE</sequence>
<name>A0ABW0BSQ0_9BACT</name>
<accession>A0ABW0BSQ0</accession>
<evidence type="ECO:0000313" key="2">
    <source>
        <dbReference type="Proteomes" id="UP001596163"/>
    </source>
</evidence>
<dbReference type="NCBIfam" id="TIGR01987">
    <property type="entry name" value="HI0074"/>
    <property type="match status" value="1"/>
</dbReference>
<organism evidence="1 2">
    <name type="scientific">Algoriphagus aquatilis</name>
    <dbReference type="NCBI Taxonomy" id="490186"/>
    <lineage>
        <taxon>Bacteria</taxon>
        <taxon>Pseudomonadati</taxon>
        <taxon>Bacteroidota</taxon>
        <taxon>Cytophagia</taxon>
        <taxon>Cytophagales</taxon>
        <taxon>Cyclobacteriaceae</taxon>
        <taxon>Algoriphagus</taxon>
    </lineage>
</organism>
<comment type="caution">
    <text evidence="1">The sequence shown here is derived from an EMBL/GenBank/DDBJ whole genome shotgun (WGS) entry which is preliminary data.</text>
</comment>
<dbReference type="SUPFAM" id="SSF81593">
    <property type="entry name" value="Nucleotidyltransferase substrate binding subunit/domain"/>
    <property type="match status" value="1"/>
</dbReference>
<gene>
    <name evidence="1" type="ORF">ACFPIK_02555</name>
</gene>
<dbReference type="EMBL" id="JBHSKS010000002">
    <property type="protein sequence ID" value="MFC5190633.1"/>
    <property type="molecule type" value="Genomic_DNA"/>
</dbReference>
<protein>
    <submittedName>
        <fullName evidence="1">Nucleotidyltransferase substrate binding protein</fullName>
    </submittedName>
</protein>